<dbReference type="PANTHER" id="PTHR32114:SF2">
    <property type="entry name" value="ABC TRANSPORTER ABCH.3"/>
    <property type="match status" value="1"/>
</dbReference>
<keyword evidence="7" id="KW-1185">Reference proteome</keyword>
<dbReference type="PANTHER" id="PTHR32114">
    <property type="entry name" value="ABC TRANSPORTER ABCH.3"/>
    <property type="match status" value="1"/>
</dbReference>
<dbReference type="Pfam" id="PF13476">
    <property type="entry name" value="AAA_23"/>
    <property type="match status" value="1"/>
</dbReference>
<comment type="subunit">
    <text evidence="2">Heterodimer of SbcC and SbcD.</text>
</comment>
<dbReference type="InterPro" id="IPR027417">
    <property type="entry name" value="P-loop_NTPase"/>
</dbReference>
<comment type="similarity">
    <text evidence="1">Belongs to the SMC family. SbcC subfamily.</text>
</comment>
<evidence type="ECO:0000313" key="6">
    <source>
        <dbReference type="EMBL" id="MFC6274517.1"/>
    </source>
</evidence>
<protein>
    <recommendedName>
        <fullName evidence="3">Nuclease SbcCD subunit C</fullName>
    </recommendedName>
</protein>
<accession>A0ABW1TLD1</accession>
<organism evidence="6 7">
    <name type="scientific">Levilactobacillus tangyuanensis</name>
    <dbReference type="NCBI Taxonomy" id="2486021"/>
    <lineage>
        <taxon>Bacteria</taxon>
        <taxon>Bacillati</taxon>
        <taxon>Bacillota</taxon>
        <taxon>Bacilli</taxon>
        <taxon>Lactobacillales</taxon>
        <taxon>Lactobacillaceae</taxon>
        <taxon>Levilactobacillus</taxon>
    </lineage>
</organism>
<evidence type="ECO:0000256" key="2">
    <source>
        <dbReference type="ARBA" id="ARBA00011322"/>
    </source>
</evidence>
<reference evidence="7" key="1">
    <citation type="journal article" date="2019" name="Int. J. Syst. Evol. Microbiol.">
        <title>The Global Catalogue of Microorganisms (GCM) 10K type strain sequencing project: providing services to taxonomists for standard genome sequencing and annotation.</title>
        <authorList>
            <consortium name="The Broad Institute Genomics Platform"/>
            <consortium name="The Broad Institute Genome Sequencing Center for Infectious Disease"/>
            <person name="Wu L."/>
            <person name="Ma J."/>
        </authorList>
    </citation>
    <scope>NUCLEOTIDE SEQUENCE [LARGE SCALE GENOMIC DNA]</scope>
    <source>
        <strain evidence="7">CCM 8907</strain>
    </source>
</reference>
<feature type="domain" description="Rad50/SbcC-type AAA" evidence="5">
    <location>
        <begin position="6"/>
        <end position="216"/>
    </location>
</feature>
<dbReference type="Gene3D" id="1.10.287.1490">
    <property type="match status" value="1"/>
</dbReference>
<keyword evidence="4" id="KW-0175">Coiled coil</keyword>
<evidence type="ECO:0000313" key="7">
    <source>
        <dbReference type="Proteomes" id="UP001596191"/>
    </source>
</evidence>
<comment type="caution">
    <text evidence="6">The sequence shown here is derived from an EMBL/GenBank/DDBJ whole genome shotgun (WGS) entry which is preliminary data.</text>
</comment>
<name>A0ABW1TLD1_9LACO</name>
<dbReference type="Gene3D" id="3.40.50.300">
    <property type="entry name" value="P-loop containing nucleotide triphosphate hydrolases"/>
    <property type="match status" value="2"/>
</dbReference>
<evidence type="ECO:0000256" key="4">
    <source>
        <dbReference type="SAM" id="Coils"/>
    </source>
</evidence>
<dbReference type="RefSeq" id="WP_382336197.1">
    <property type="nucleotide sequence ID" value="NZ_JBHSSJ010000002.1"/>
</dbReference>
<feature type="coiled-coil region" evidence="4">
    <location>
        <begin position="471"/>
        <end position="505"/>
    </location>
</feature>
<gene>
    <name evidence="6" type="ORF">ACFQET_03200</name>
</gene>
<feature type="coiled-coil region" evidence="4">
    <location>
        <begin position="611"/>
        <end position="735"/>
    </location>
</feature>
<dbReference type="EMBL" id="JBHSSJ010000002">
    <property type="protein sequence ID" value="MFC6274517.1"/>
    <property type="molecule type" value="Genomic_DNA"/>
</dbReference>
<dbReference type="Pfam" id="PF13558">
    <property type="entry name" value="SbcC_Walker_B"/>
    <property type="match status" value="1"/>
</dbReference>
<proteinExistence type="inferred from homology"/>
<evidence type="ECO:0000259" key="5">
    <source>
        <dbReference type="Pfam" id="PF13476"/>
    </source>
</evidence>
<dbReference type="SUPFAM" id="SSF52540">
    <property type="entry name" value="P-loop containing nucleoside triphosphate hydrolases"/>
    <property type="match status" value="1"/>
</dbReference>
<sequence length="1049" mass="117059">MSPLTLHLEYFGPYRDTTIDFTKFAATPLFLISGKTGSGKTTIFDGMSYALFDQTSGTDREPKSMRSDFATMADVTRVTFNFTHRNRRYEIIREPNQTLAKKRGSGTTDVASKVTLTVFQNGNEVEQLTKTGQVKDYLQTLLQMDGKQFAQIVLLPQGQFRRFLVAPSDEKATVLEQLFNTEIFAKWTTELREQAKQDALNNQAAAESLSRLQEQLQWTETNEPTAQAALEQRQTTTLLDLMATQQGESHQAIQTLTDQVTGAQERVEQLTRRDTQEAQLVKDQAALQQVKATQQALASREPEMQQVQSDINELEWGQQVQPKWLEEQEATSARTRRQQALATAQQELVVAEAVKTQAIGDQKALEPVEQRVQAAQSEWDRMQRLQPIYHELAQRTTDLTSQRQALLTDQNKVNRLKQAIADSEHQQEQFQSILEQQAVVNEQAQKLSERGAVLKDCERQLTVLQTGDQALRTLMAQGDSLQEQLVQAQTAAEQLAQQAEKVNQAFIRDQIQQLTRQLKPGTPCPVCGSTEHPHPAVITAEPEVTQQAVDEAKTAAAAGDKQVTALTLDGEQNHSQLLEQRKTQASGLCQLAKVLGIDEPADLSGVDEALKRQAEAQRAALTANHDKQNDLDQAQEASKQLVTKLAEQRQGLDVAQQALQEIQRQVDRLETTIQGQRDQLPTDAPTLTAFTERGQQLQTQLKADRDQLDQAAAAIVTAEQRLAGAKTRVQTATTEVAQSDRRWQEAQTTLMAELNQHFDVVNETTKDHVADLLRRLSGLAAKRQTIQDFQSQQERLATQLDDLQRRTAGQATPDREQTQAQLKQAQQQVTTLQDQRHGQQTRWQQNDRLVHQIADQVARRAEALQRTQSLTELSGVVTGDGTSGHLGLERYVLQTYLRQILTVGNKRLRQLTNGRYQFVIDDSQASSKKRSGLEINVYDDHVGEQRSVHTLSGGESFMASLALALALGEVIQSTTGSVEVDALFIDEGFGSLDEEALMTALESLETIEGQHRMIGIISHVSELRDQVANQLQVISNGNGESTIAYQSDN</sequence>
<feature type="coiled-coil region" evidence="4">
    <location>
        <begin position="786"/>
        <end position="842"/>
    </location>
</feature>
<dbReference type="Proteomes" id="UP001596191">
    <property type="component" value="Unassembled WGS sequence"/>
</dbReference>
<evidence type="ECO:0000256" key="3">
    <source>
        <dbReference type="ARBA" id="ARBA00013368"/>
    </source>
</evidence>
<dbReference type="InterPro" id="IPR038729">
    <property type="entry name" value="Rad50/SbcC_AAA"/>
</dbReference>
<evidence type="ECO:0000256" key="1">
    <source>
        <dbReference type="ARBA" id="ARBA00006930"/>
    </source>
</evidence>